<dbReference type="SUPFAM" id="SSF55008">
    <property type="entry name" value="HMA, heavy metal-associated domain"/>
    <property type="match status" value="1"/>
</dbReference>
<dbReference type="CDD" id="cd00371">
    <property type="entry name" value="HMA"/>
    <property type="match status" value="1"/>
</dbReference>
<dbReference type="InterPro" id="IPR006121">
    <property type="entry name" value="HMA_dom"/>
</dbReference>
<organism evidence="3 4">
    <name type="scientific">Devosia pacifica</name>
    <dbReference type="NCBI Taxonomy" id="1335967"/>
    <lineage>
        <taxon>Bacteria</taxon>
        <taxon>Pseudomonadati</taxon>
        <taxon>Pseudomonadota</taxon>
        <taxon>Alphaproteobacteria</taxon>
        <taxon>Hyphomicrobiales</taxon>
        <taxon>Devosiaceae</taxon>
        <taxon>Devosia</taxon>
    </lineage>
</organism>
<dbReference type="Pfam" id="PF00403">
    <property type="entry name" value="HMA"/>
    <property type="match status" value="1"/>
</dbReference>
<reference evidence="3" key="2">
    <citation type="submission" date="2020-09" db="EMBL/GenBank/DDBJ databases">
        <authorList>
            <person name="Sun Q."/>
            <person name="Kim S."/>
        </authorList>
    </citation>
    <scope>NUCLEOTIDE SEQUENCE</scope>
    <source>
        <strain evidence="3">KCTC 32437</strain>
    </source>
</reference>
<gene>
    <name evidence="3" type="ORF">GCM10007989_26740</name>
</gene>
<dbReference type="InterPro" id="IPR017969">
    <property type="entry name" value="Heavy-metal-associated_CS"/>
</dbReference>
<dbReference type="GO" id="GO:0046872">
    <property type="term" value="F:metal ion binding"/>
    <property type="evidence" value="ECO:0007669"/>
    <property type="project" value="UniProtKB-KW"/>
</dbReference>
<protein>
    <recommendedName>
        <fullName evidence="2">HMA domain-containing protein</fullName>
    </recommendedName>
</protein>
<evidence type="ECO:0000256" key="1">
    <source>
        <dbReference type="ARBA" id="ARBA00022723"/>
    </source>
</evidence>
<dbReference type="Proteomes" id="UP000646579">
    <property type="component" value="Unassembled WGS sequence"/>
</dbReference>
<dbReference type="EMBL" id="BMZE01000003">
    <property type="protein sequence ID" value="GHA29747.1"/>
    <property type="molecule type" value="Genomic_DNA"/>
</dbReference>
<name>A0A918S892_9HYPH</name>
<keyword evidence="1" id="KW-0479">Metal-binding</keyword>
<keyword evidence="4" id="KW-1185">Reference proteome</keyword>
<dbReference type="AlphaFoldDB" id="A0A918S892"/>
<dbReference type="Gene3D" id="3.30.70.100">
    <property type="match status" value="1"/>
</dbReference>
<evidence type="ECO:0000313" key="3">
    <source>
        <dbReference type="EMBL" id="GHA29747.1"/>
    </source>
</evidence>
<feature type="domain" description="HMA" evidence="2">
    <location>
        <begin position="6"/>
        <end position="61"/>
    </location>
</feature>
<evidence type="ECO:0000313" key="4">
    <source>
        <dbReference type="Proteomes" id="UP000646579"/>
    </source>
</evidence>
<reference evidence="3" key="1">
    <citation type="journal article" date="2014" name="Int. J. Syst. Evol. Microbiol.">
        <title>Complete genome sequence of Corynebacterium casei LMG S-19264T (=DSM 44701T), isolated from a smear-ripened cheese.</title>
        <authorList>
            <consortium name="US DOE Joint Genome Institute (JGI-PGF)"/>
            <person name="Walter F."/>
            <person name="Albersmeier A."/>
            <person name="Kalinowski J."/>
            <person name="Ruckert C."/>
        </authorList>
    </citation>
    <scope>NUCLEOTIDE SEQUENCE</scope>
    <source>
        <strain evidence="3">KCTC 32437</strain>
    </source>
</reference>
<accession>A0A918S892</accession>
<dbReference type="InterPro" id="IPR036163">
    <property type="entry name" value="HMA_dom_sf"/>
</dbReference>
<evidence type="ECO:0000259" key="2">
    <source>
        <dbReference type="Pfam" id="PF00403"/>
    </source>
</evidence>
<comment type="caution">
    <text evidence="3">The sequence shown here is derived from an EMBL/GenBank/DDBJ whole genome shotgun (WGS) entry which is preliminary data.</text>
</comment>
<dbReference type="PROSITE" id="PS01047">
    <property type="entry name" value="HMA_1"/>
    <property type="match status" value="1"/>
</dbReference>
<sequence>MNEMHVFDVPDMSCAHCVATIRDALGSALPGAMQDINLEAHRVSIAGDAERAETAIREAGYTPRRIDPA</sequence>
<dbReference type="RefSeq" id="WP_244640191.1">
    <property type="nucleotide sequence ID" value="NZ_BMZE01000003.1"/>
</dbReference>
<proteinExistence type="predicted"/>